<evidence type="ECO:0000259" key="2">
    <source>
        <dbReference type="SMART" id="SM00327"/>
    </source>
</evidence>
<dbReference type="Pfam" id="PF08139">
    <property type="entry name" value="LPAM_1"/>
    <property type="match status" value="1"/>
</dbReference>
<organism evidence="3 4">
    <name type="scientific">Saccharothrix ecbatanensis</name>
    <dbReference type="NCBI Taxonomy" id="1105145"/>
    <lineage>
        <taxon>Bacteria</taxon>
        <taxon>Bacillati</taxon>
        <taxon>Actinomycetota</taxon>
        <taxon>Actinomycetes</taxon>
        <taxon>Pseudonocardiales</taxon>
        <taxon>Pseudonocardiaceae</taxon>
        <taxon>Saccharothrix</taxon>
    </lineage>
</organism>
<keyword evidence="1" id="KW-0732">Signal</keyword>
<dbReference type="PANTHER" id="PTHR30632">
    <property type="entry name" value="MOLYBDATE-BINDING PERIPLASMIC PROTEIN"/>
    <property type="match status" value="1"/>
</dbReference>
<keyword evidence="4" id="KW-1185">Reference proteome</keyword>
<reference evidence="3 4" key="1">
    <citation type="submission" date="2020-08" db="EMBL/GenBank/DDBJ databases">
        <title>Sequencing the genomes of 1000 actinobacteria strains.</title>
        <authorList>
            <person name="Klenk H.-P."/>
        </authorList>
    </citation>
    <scope>NUCLEOTIDE SEQUENCE [LARGE SCALE GENOMIC DNA]</scope>
    <source>
        <strain evidence="3 4">DSM 45486</strain>
    </source>
</reference>
<evidence type="ECO:0000313" key="4">
    <source>
        <dbReference type="Proteomes" id="UP000552097"/>
    </source>
</evidence>
<dbReference type="InterPro" id="IPR012640">
    <property type="entry name" value="Membr_lipoprot_lipid_attach_CS"/>
</dbReference>
<gene>
    <name evidence="3" type="ORF">F4560_008558</name>
</gene>
<feature type="domain" description="VWFA" evidence="2">
    <location>
        <begin position="315"/>
        <end position="481"/>
    </location>
</feature>
<dbReference type="PANTHER" id="PTHR30632:SF0">
    <property type="entry name" value="SULFATE-BINDING PROTEIN"/>
    <property type="match status" value="1"/>
</dbReference>
<dbReference type="SMART" id="SM00327">
    <property type="entry name" value="VWA"/>
    <property type="match status" value="1"/>
</dbReference>
<evidence type="ECO:0000256" key="1">
    <source>
        <dbReference type="ARBA" id="ARBA00022729"/>
    </source>
</evidence>
<dbReference type="InterPro" id="IPR050682">
    <property type="entry name" value="ModA/WtpA"/>
</dbReference>
<dbReference type="CDD" id="cd00198">
    <property type="entry name" value="vWFA"/>
    <property type="match status" value="1"/>
</dbReference>
<proteinExistence type="predicted"/>
<dbReference type="GO" id="GO:0030973">
    <property type="term" value="F:molybdate ion binding"/>
    <property type="evidence" value="ECO:0007669"/>
    <property type="project" value="TreeGrafter"/>
</dbReference>
<protein>
    <submittedName>
        <fullName evidence="3">Ca-activated chloride channel family protein</fullName>
    </submittedName>
</protein>
<dbReference type="Gene3D" id="3.40.50.410">
    <property type="entry name" value="von Willebrand factor, type A domain"/>
    <property type="match status" value="1"/>
</dbReference>
<dbReference type="Pfam" id="PF13531">
    <property type="entry name" value="SBP_bac_11"/>
    <property type="match status" value="1"/>
</dbReference>
<dbReference type="SUPFAM" id="SSF53300">
    <property type="entry name" value="vWA-like"/>
    <property type="match status" value="1"/>
</dbReference>
<evidence type="ECO:0000313" key="3">
    <source>
        <dbReference type="EMBL" id="MBB5808790.1"/>
    </source>
</evidence>
<dbReference type="InterPro" id="IPR036465">
    <property type="entry name" value="vWFA_dom_sf"/>
</dbReference>
<comment type="caution">
    <text evidence="3">The sequence shown here is derived from an EMBL/GenBank/DDBJ whole genome shotgun (WGS) entry which is preliminary data.</text>
</comment>
<dbReference type="Pfam" id="PF00092">
    <property type="entry name" value="VWA"/>
    <property type="match status" value="1"/>
</dbReference>
<dbReference type="SUPFAM" id="SSF53850">
    <property type="entry name" value="Periplasmic binding protein-like II"/>
    <property type="match status" value="1"/>
</dbReference>
<dbReference type="AlphaFoldDB" id="A0A7W9HV06"/>
<dbReference type="Proteomes" id="UP000552097">
    <property type="component" value="Unassembled WGS sequence"/>
</dbReference>
<dbReference type="InterPro" id="IPR002035">
    <property type="entry name" value="VWF_A"/>
</dbReference>
<dbReference type="PROSITE" id="PS51257">
    <property type="entry name" value="PROKAR_LIPOPROTEIN"/>
    <property type="match status" value="1"/>
</dbReference>
<sequence>MRRPVLLLVAAAVLAGCTSGKPEPTTLTVLASSELADLSSVLADLRRDTGVELKLDYEGTVRASEELAAGVDHDLAWLSTNRYLKLKNVDLPPSATTMLSPLVLGVKAGKAEALRGASWAEVAGRAAAGELRFGMADPRVSGSGMAALIGVATAAAGTGAALRSEDVTCDKLQGFLTGRAFGASGAAEVVDEYVKRQDDVDAVVTYESAVLSLNASGQLREPLEVVYPRDGIVLSDYPLMLLKPDKRAAYDRVVEWLRSPSAQRAIMERTSRRPVDPQVERTEELREPIGTALYFPGKQEVVDALLAAYDRAGEPGRVVFVLDHSTSMAGGRIAGLREAFATLSRAGGFDQFRVGETVVLVRFAGTVKEERSVVVRGAADLEALAGALASAELADDGTAIWSALDHAYRIVGDGTVVLMTDGENNAGMSADDFLAAWPNPPARTYAIRFGEADPVELDRVARATGGRVVDAGSGSLLEAVKEIRGCR</sequence>
<accession>A0A7W9HV06</accession>
<dbReference type="RefSeq" id="WP_184928651.1">
    <property type="nucleotide sequence ID" value="NZ_JACHMO010000001.1"/>
</dbReference>
<name>A0A7W9HV06_9PSEU</name>
<dbReference type="Gene3D" id="3.40.190.10">
    <property type="entry name" value="Periplasmic binding protein-like II"/>
    <property type="match status" value="2"/>
</dbReference>
<dbReference type="EMBL" id="JACHMO010000001">
    <property type="protein sequence ID" value="MBB5808790.1"/>
    <property type="molecule type" value="Genomic_DNA"/>
</dbReference>
<dbReference type="GO" id="GO:0015689">
    <property type="term" value="P:molybdate ion transport"/>
    <property type="evidence" value="ECO:0007669"/>
    <property type="project" value="TreeGrafter"/>
</dbReference>